<dbReference type="Proteomes" id="UP000270036">
    <property type="component" value="Chromosome"/>
</dbReference>
<organism evidence="6 8">
    <name type="scientific">Kaistella antarctica</name>
    <dbReference type="NCBI Taxonomy" id="266748"/>
    <lineage>
        <taxon>Bacteria</taxon>
        <taxon>Pseudomonadati</taxon>
        <taxon>Bacteroidota</taxon>
        <taxon>Flavobacteriia</taxon>
        <taxon>Flavobacteriales</taxon>
        <taxon>Weeksellaceae</taxon>
        <taxon>Chryseobacterium group</taxon>
        <taxon>Kaistella</taxon>
    </lineage>
</organism>
<evidence type="ECO:0000259" key="4">
    <source>
        <dbReference type="PROSITE" id="PS01124"/>
    </source>
</evidence>
<name>A0A448NNZ0_9FLAO</name>
<dbReference type="PANTHER" id="PTHR46796">
    <property type="entry name" value="HTH-TYPE TRANSCRIPTIONAL ACTIVATOR RHAS-RELATED"/>
    <property type="match status" value="1"/>
</dbReference>
<dbReference type="Pfam" id="PF20240">
    <property type="entry name" value="DUF6597"/>
    <property type="match status" value="1"/>
</dbReference>
<dbReference type="OrthoDB" id="323290at2"/>
<dbReference type="EMBL" id="LR134441">
    <property type="protein sequence ID" value="VEH97005.1"/>
    <property type="molecule type" value="Genomic_DNA"/>
</dbReference>
<proteinExistence type="predicted"/>
<dbReference type="RefSeq" id="WP_034720861.1">
    <property type="nucleotide sequence ID" value="NZ_FOIX01000003.1"/>
</dbReference>
<dbReference type="STRING" id="266748.HY04_14520"/>
<keyword evidence="3" id="KW-0804">Transcription</keyword>
<dbReference type="KEGG" id="cant:NCTC13489_00676"/>
<dbReference type="SMART" id="SM00342">
    <property type="entry name" value="HTH_ARAC"/>
    <property type="match status" value="1"/>
</dbReference>
<evidence type="ECO:0000313" key="5">
    <source>
        <dbReference type="EMBL" id="KEY19601.1"/>
    </source>
</evidence>
<dbReference type="InterPro" id="IPR046532">
    <property type="entry name" value="DUF6597"/>
</dbReference>
<dbReference type="GO" id="GO:0043565">
    <property type="term" value="F:sequence-specific DNA binding"/>
    <property type="evidence" value="ECO:0007669"/>
    <property type="project" value="InterPro"/>
</dbReference>
<dbReference type="PANTHER" id="PTHR46796:SF13">
    <property type="entry name" value="HTH-TYPE TRANSCRIPTIONAL ACTIVATOR RHAS"/>
    <property type="match status" value="1"/>
</dbReference>
<keyword evidence="1" id="KW-0805">Transcription regulation</keyword>
<dbReference type="Pfam" id="PF12833">
    <property type="entry name" value="HTH_18"/>
    <property type="match status" value="1"/>
</dbReference>
<protein>
    <submittedName>
        <fullName evidence="6">DNA gyrase inhibitor</fullName>
    </submittedName>
</protein>
<feature type="domain" description="HTH araC/xylS-type" evidence="4">
    <location>
        <begin position="155"/>
        <end position="262"/>
    </location>
</feature>
<evidence type="ECO:0000313" key="8">
    <source>
        <dbReference type="Proteomes" id="UP000270036"/>
    </source>
</evidence>
<evidence type="ECO:0000256" key="3">
    <source>
        <dbReference type="ARBA" id="ARBA00023163"/>
    </source>
</evidence>
<sequence length="275" mass="31644">MYTLYYPPHPALADFVEVICIMGHDFNAGNFLSPVYTFMPTHTRFLCFYLEDSVKVKKKNLSDFEDHGRSIIIGPQVTPVTLDLGRKNVNLLVILKPCGLYRLLGIPLSEMVDCDFDATLVIGPEINSLTEQLMESPTSQERNHIVQTYLLQKVAQIKPILSIDLAMKNLVNAQGKISMDKLAAQCCLSNRQLERQSLQRIGFPPKYFARLIRFSEAYKFKERNPQITWTEIAYHFGYYDQMHLIRDFHHFTGVNPSIVNEKEIIHSVRFNSVVL</sequence>
<dbReference type="GO" id="GO:0003700">
    <property type="term" value="F:DNA-binding transcription factor activity"/>
    <property type="evidence" value="ECO:0007669"/>
    <property type="project" value="InterPro"/>
</dbReference>
<dbReference type="EMBL" id="JPEP01000002">
    <property type="protein sequence ID" value="KEY19601.1"/>
    <property type="molecule type" value="Genomic_DNA"/>
</dbReference>
<dbReference type="Proteomes" id="UP000028349">
    <property type="component" value="Unassembled WGS sequence"/>
</dbReference>
<evidence type="ECO:0000256" key="2">
    <source>
        <dbReference type="ARBA" id="ARBA00023125"/>
    </source>
</evidence>
<evidence type="ECO:0000313" key="7">
    <source>
        <dbReference type="Proteomes" id="UP000028349"/>
    </source>
</evidence>
<reference evidence="6 8" key="2">
    <citation type="submission" date="2018-12" db="EMBL/GenBank/DDBJ databases">
        <authorList>
            <consortium name="Pathogen Informatics"/>
        </authorList>
    </citation>
    <scope>NUCLEOTIDE SEQUENCE [LARGE SCALE GENOMIC DNA]</scope>
    <source>
        <strain evidence="6 8">NCTC13489</strain>
    </source>
</reference>
<dbReference type="PROSITE" id="PS01124">
    <property type="entry name" value="HTH_ARAC_FAMILY_2"/>
    <property type="match status" value="1"/>
</dbReference>
<dbReference type="Gene3D" id="1.10.10.60">
    <property type="entry name" value="Homeodomain-like"/>
    <property type="match status" value="1"/>
</dbReference>
<dbReference type="AlphaFoldDB" id="A0A448NNZ0"/>
<keyword evidence="2" id="KW-0238">DNA-binding</keyword>
<dbReference type="InterPro" id="IPR018060">
    <property type="entry name" value="HTH_AraC"/>
</dbReference>
<keyword evidence="7" id="KW-1185">Reference proteome</keyword>
<reference evidence="5 7" key="1">
    <citation type="submission" date="2014-07" db="EMBL/GenBank/DDBJ databases">
        <authorList>
            <person name="Pisani N.G."/>
            <person name="Newman J.D."/>
        </authorList>
    </citation>
    <scope>NUCLEOTIDE SEQUENCE [LARGE SCALE GENOMIC DNA]</scope>
    <source>
        <strain evidence="5 7">LMG 24720</strain>
    </source>
</reference>
<dbReference type="InterPro" id="IPR050204">
    <property type="entry name" value="AraC_XylS_family_regulators"/>
</dbReference>
<gene>
    <name evidence="5" type="ORF">HY04_14520</name>
    <name evidence="6" type="ORF">NCTC13489_00676</name>
</gene>
<evidence type="ECO:0000256" key="1">
    <source>
        <dbReference type="ARBA" id="ARBA00023015"/>
    </source>
</evidence>
<evidence type="ECO:0000313" key="6">
    <source>
        <dbReference type="EMBL" id="VEH97005.1"/>
    </source>
</evidence>
<accession>A0A448NNZ0</accession>